<accession>A0AAN8X4E6</accession>
<proteinExistence type="predicted"/>
<feature type="compositionally biased region" description="Pro residues" evidence="1">
    <location>
        <begin position="241"/>
        <end position="250"/>
    </location>
</feature>
<dbReference type="PANTHER" id="PTHR15690">
    <property type="entry name" value="NUCLEAR RECEPTOR COACTIVATOR 6"/>
    <property type="match status" value="1"/>
</dbReference>
<feature type="compositionally biased region" description="Low complexity" evidence="1">
    <location>
        <begin position="2148"/>
        <end position="2159"/>
    </location>
</feature>
<feature type="compositionally biased region" description="Low complexity" evidence="1">
    <location>
        <begin position="881"/>
        <end position="904"/>
    </location>
</feature>
<comment type="caution">
    <text evidence="3">The sequence shown here is derived from an EMBL/GenBank/DDBJ whole genome shotgun (WGS) entry which is preliminary data.</text>
</comment>
<evidence type="ECO:0000256" key="1">
    <source>
        <dbReference type="SAM" id="MobiDB-lite"/>
    </source>
</evidence>
<feature type="compositionally biased region" description="Polar residues" evidence="1">
    <location>
        <begin position="222"/>
        <end position="237"/>
    </location>
</feature>
<feature type="compositionally biased region" description="Low complexity" evidence="1">
    <location>
        <begin position="372"/>
        <end position="404"/>
    </location>
</feature>
<feature type="region of interest" description="Disordered" evidence="1">
    <location>
        <begin position="874"/>
        <end position="908"/>
    </location>
</feature>
<feature type="domain" description="Nuclear receptor coactivator 6 TRADD-N" evidence="2">
    <location>
        <begin position="30"/>
        <end position="135"/>
    </location>
</feature>
<feature type="compositionally biased region" description="Low complexity" evidence="1">
    <location>
        <begin position="973"/>
        <end position="982"/>
    </location>
</feature>
<dbReference type="GO" id="GO:0003713">
    <property type="term" value="F:transcription coactivator activity"/>
    <property type="evidence" value="ECO:0007669"/>
    <property type="project" value="InterPro"/>
</dbReference>
<feature type="compositionally biased region" description="Basic and acidic residues" evidence="1">
    <location>
        <begin position="718"/>
        <end position="733"/>
    </location>
</feature>
<dbReference type="InterPro" id="IPR032715">
    <property type="entry name" value="NCOA6_TRADD-N"/>
</dbReference>
<dbReference type="InterPro" id="IPR026638">
    <property type="entry name" value="NCOA6"/>
</dbReference>
<feature type="compositionally biased region" description="Polar residues" evidence="1">
    <location>
        <begin position="635"/>
        <end position="650"/>
    </location>
</feature>
<name>A0AAN8X4E6_HALRR</name>
<feature type="region of interest" description="Disordered" evidence="1">
    <location>
        <begin position="1079"/>
        <end position="1098"/>
    </location>
</feature>
<feature type="compositionally biased region" description="Low complexity" evidence="1">
    <location>
        <begin position="572"/>
        <end position="585"/>
    </location>
</feature>
<feature type="compositionally biased region" description="Acidic residues" evidence="1">
    <location>
        <begin position="2111"/>
        <end position="2121"/>
    </location>
</feature>
<feature type="region of interest" description="Disordered" evidence="1">
    <location>
        <begin position="964"/>
        <end position="987"/>
    </location>
</feature>
<keyword evidence="4" id="KW-1185">Reference proteome</keyword>
<feature type="compositionally biased region" description="Basic residues" evidence="1">
    <location>
        <begin position="2309"/>
        <end position="2318"/>
    </location>
</feature>
<dbReference type="Proteomes" id="UP001381693">
    <property type="component" value="Unassembled WGS sequence"/>
</dbReference>
<feature type="region of interest" description="Disordered" evidence="1">
    <location>
        <begin position="347"/>
        <end position="404"/>
    </location>
</feature>
<feature type="compositionally biased region" description="Low complexity" evidence="1">
    <location>
        <begin position="1489"/>
        <end position="1543"/>
    </location>
</feature>
<dbReference type="GO" id="GO:0035097">
    <property type="term" value="C:histone methyltransferase complex"/>
    <property type="evidence" value="ECO:0007669"/>
    <property type="project" value="TreeGrafter"/>
</dbReference>
<feature type="compositionally biased region" description="Basic and acidic residues" evidence="1">
    <location>
        <begin position="2215"/>
        <end position="2272"/>
    </location>
</feature>
<feature type="compositionally biased region" description="Polar residues" evidence="1">
    <location>
        <begin position="542"/>
        <end position="553"/>
    </location>
</feature>
<feature type="compositionally biased region" description="Basic and acidic residues" evidence="1">
    <location>
        <begin position="1914"/>
        <end position="1960"/>
    </location>
</feature>
<feature type="compositionally biased region" description="Basic and acidic residues" evidence="1">
    <location>
        <begin position="2079"/>
        <end position="2110"/>
    </location>
</feature>
<feature type="region of interest" description="Disordered" evidence="1">
    <location>
        <begin position="1877"/>
        <end position="2318"/>
    </location>
</feature>
<dbReference type="GO" id="GO:0045944">
    <property type="term" value="P:positive regulation of transcription by RNA polymerase II"/>
    <property type="evidence" value="ECO:0007669"/>
    <property type="project" value="TreeGrafter"/>
</dbReference>
<feature type="compositionally biased region" description="Basic and acidic residues" evidence="1">
    <location>
        <begin position="1391"/>
        <end position="1404"/>
    </location>
</feature>
<dbReference type="Pfam" id="PF13820">
    <property type="entry name" value="NCOA6_TRADD-N"/>
    <property type="match status" value="1"/>
</dbReference>
<evidence type="ECO:0000313" key="3">
    <source>
        <dbReference type="EMBL" id="KAK7074163.1"/>
    </source>
</evidence>
<dbReference type="GO" id="GO:0005667">
    <property type="term" value="C:transcription regulator complex"/>
    <property type="evidence" value="ECO:0007669"/>
    <property type="project" value="TreeGrafter"/>
</dbReference>
<gene>
    <name evidence="3" type="ORF">SK128_024292</name>
</gene>
<feature type="compositionally biased region" description="Polar residues" evidence="1">
    <location>
        <begin position="1712"/>
        <end position="1725"/>
    </location>
</feature>
<feature type="compositionally biased region" description="Basic and acidic residues" evidence="1">
    <location>
        <begin position="743"/>
        <end position="753"/>
    </location>
</feature>
<feature type="compositionally biased region" description="Basic and acidic residues" evidence="1">
    <location>
        <begin position="2192"/>
        <end position="2206"/>
    </location>
</feature>
<feature type="compositionally biased region" description="Basic and acidic residues" evidence="1">
    <location>
        <begin position="1280"/>
        <end position="1311"/>
    </location>
</feature>
<feature type="compositionally biased region" description="Polar residues" evidence="1">
    <location>
        <begin position="1407"/>
        <end position="1416"/>
    </location>
</feature>
<feature type="compositionally biased region" description="Basic and acidic residues" evidence="1">
    <location>
        <begin position="1324"/>
        <end position="1357"/>
    </location>
</feature>
<feature type="compositionally biased region" description="Basic and acidic residues" evidence="1">
    <location>
        <begin position="1177"/>
        <end position="1197"/>
    </location>
</feature>
<feature type="compositionally biased region" description="Polar residues" evidence="1">
    <location>
        <begin position="1198"/>
        <end position="1208"/>
    </location>
</feature>
<feature type="compositionally biased region" description="Basic and acidic residues" evidence="1">
    <location>
        <begin position="1085"/>
        <end position="1098"/>
    </location>
</feature>
<feature type="region of interest" description="Disordered" evidence="1">
    <location>
        <begin position="1116"/>
        <end position="1465"/>
    </location>
</feature>
<evidence type="ECO:0000259" key="2">
    <source>
        <dbReference type="Pfam" id="PF13820"/>
    </source>
</evidence>
<feature type="region of interest" description="Disordered" evidence="1">
    <location>
        <begin position="456"/>
        <end position="761"/>
    </location>
</feature>
<reference evidence="3 4" key="1">
    <citation type="submission" date="2023-11" db="EMBL/GenBank/DDBJ databases">
        <title>Halocaridina rubra genome assembly.</title>
        <authorList>
            <person name="Smith C."/>
        </authorList>
    </citation>
    <scope>NUCLEOTIDE SEQUENCE [LARGE SCALE GENOMIC DNA]</scope>
    <source>
        <strain evidence="3">EP-1</strain>
        <tissue evidence="3">Whole</tissue>
    </source>
</reference>
<dbReference type="PANTHER" id="PTHR15690:SF0">
    <property type="entry name" value="NUCLEAR RECEPTOR COACTIVATOR 6"/>
    <property type="match status" value="1"/>
</dbReference>
<feature type="compositionally biased region" description="Low complexity" evidence="1">
    <location>
        <begin position="2168"/>
        <end position="2182"/>
    </location>
</feature>
<feature type="region of interest" description="Disordered" evidence="1">
    <location>
        <begin position="1703"/>
        <end position="1725"/>
    </location>
</feature>
<sequence>MSGFTAITDMDGGGDGGGRCGVGGRSELIETVLTCEGNINDPELPKKLTRLVNVLKHVTCSDCTWFVQKVEPWNSVRVTFSIPREAAVRLHQLAQAGDQALRQLGILSVQVEGDQVISLKVAGTNNEPTEIVLRTENVPNDGAGPSSLARSVTLALGGAGLMPGSAPPAEGPTGQLFRCPNVVAPAGDGIPLTPRPVTQVRAPYPYASMNNTPKPLPGRELQPQQPSTAGHVVTSNAPRPVYHPPPPYPNSDPSRLRAPVPTVQRPPVPQVNGAQYVVTPASCIAQPGPQVLPSVVQASPNLQTPVGYPPAVTQGVNTRPVPQAVKVGPRPGGNVLKNSPLLVDLLRQPDHQPGAGASKAKVVIGGSPHGSPAPTSPSSRSTTSTPSSDSLPHTPLGNLPLPTVPALSPPPATYSAAVTVASIPGSSSSTGFNAGYAVRAKDGVHTHQQVYSGGSVITSTVSPHPRLPNSAAGGLQQHPQATGQPPPGQRHPFNPDQRRMVLSSGPSGIHSRVPLQTSVRPGNIGDSRVVPPSPPQFASGGSKESQYLINPNTGLLEPRPSESSDSEPEARPPSGNEELNSNSLLSDEESNTSVSSKKEENQSDSETSRILMHSIESKKSLLSQDKSKTRDRESSPGSSRENSLVSTGSTGEAIRLKLKIGREPVAQATFVPNAKKMDRKERLSGSSSQSGNEPRVPKLHIKLNSQQAVIVNPIGDGDAARNQEKDTPKEDKSKRRSYRNKSRSSESDSDSGKIRGLKVKSNRGEEGATILKIVDGKKIKGDLDIEDNPLKMKLKEGLEGRLKSARTLDDSRLGSSKSENVKFPSKLDSKFRNRPKTKSIRKVGDLNSMGEIASHKILDTLPPSITKVAALHTQQPHINPSSSSQSQLSSSSGGPSPVSSATSVQMPGDLFKAELEKRGSEMIRKTELEKSDSIVSRVRMNSLSNLMNGDLSHSEKLVLGGRVRQKPQGGGQHQQQVDGTTGSKLTIKRKGSGEMHTLESFKKELPEGLGSIPTYLNSSVMINKVSHSTEKLSVLRQEESSDKSGRKIDIHKHPVCPDLASLKANSDITIHSVTKNETLSLSKSSDGDNRSSCKSKSEITKIGRVTHLDVNDRKALQEALKSSQSSSSKRNDTHSSSMHDLLRRFNSSTTVPVSSQSESTNSTSSGVKVGLKSTDVASDKVKSEIKCEEKSESKESHINVNSSSCDTSVKQEAEQTSKILEQTVKAPDFPGNVVLTKSEVESPDGTPKGEHGSGQGGEDSGIESMDALSEKSPNQSDQSPSRRDDKECEPFSEKNHPSDKTASHIVSKVDGKAPSSVTSGSISRESKVSAKSEVKSENPEEKIGLPKRSESQEDNAKSHPLSCESRNELESKAAGSGMDLTEETKILPQESIEKFSSKTSKEDNDSTEPLPSQVTEVKSEPPEHVQLSVSGGKDSNPPLSLLSAQQSTTTTTHTTSISGKESCPYTSESCTVTVSASSSVTVSSSVSFLPMQSSMSSTTSSLSRLKPTSPSLPSTFSPHASANSPTLTSHNLTTTNSSLRNKSGSASPTPSVIVPMVNVITSTSATSSSTSTSHVSSCNADTHYYVAPSTAYTSSGSLGCATISNTHTRSLSPLTTFPNVPDGPKSTPSLSTVVSKPSLLALTLTRPQNCSAPSLCSASLSDSLPPDRTVTFPVTADLNSNLSTSSSTGNLSLITSTTMTTSSTSPKVVTLKPSTSQGQVNTSLNLPPGTTFRLVALPGSSAMASTTSPMKVVVSPVKSQISQQVTSAIGSMTVVTVKPVPVATGGAKNSHLLQTLSVNKAEESSPSLLKAHLTAPLTTAAAAAQAVATSVTNSSSTPIVSSTMANGDDPEDLDFVGFSSTPHVKLLQPGELKRELLKSEGGESESCKSPEVLSPTGEEPTPMRVHPPLYTYGNRERKKDVESDAEEKDKDEAKQVSECEAVAEAKCDISELEKEKDEGGSIKPKAKDKKFDALSIEIPPTDTTLTDDKRLTRSTRHSARLASPKVSSPGAELSPKVDRRSPASMLTMGKPSPVPVLRPSVSPATRGTKRRRHESESSNASSVNEDTSLELSVKATRRKPPDKIFVDKEECSKGKVTRSRDAEVETKLIKDEDESSEDESLEGGNVKKRNPSAASTSTNEDDDDSRPSSRSSRASCKASARSRERQSSAESVGTTRDATPTRRTPRQNNRVANKEKSPEPSKEKGHGGQAAKMQPSRDSKVKDAVRDKEMEKRENVKDKEAQLKDKRTVGHNKEIKPVVKDKSPDIKDKERSPVQGLKARKDSEQSEPDASNRRKTRSTATASDETPNKRRRLSKDNK</sequence>
<feature type="compositionally biased region" description="Low complexity" evidence="1">
    <location>
        <begin position="1154"/>
        <end position="1165"/>
    </location>
</feature>
<feature type="compositionally biased region" description="Basic and acidic residues" evidence="1">
    <location>
        <begin position="1877"/>
        <end position="1888"/>
    </location>
</feature>
<evidence type="ECO:0000313" key="4">
    <source>
        <dbReference type="Proteomes" id="UP001381693"/>
    </source>
</evidence>
<protein>
    <recommendedName>
        <fullName evidence="2">Nuclear receptor coactivator 6 TRADD-N domain-containing protein</fullName>
    </recommendedName>
</protein>
<dbReference type="EMBL" id="JAXCGZ010011758">
    <property type="protein sequence ID" value="KAK7074163.1"/>
    <property type="molecule type" value="Genomic_DNA"/>
</dbReference>
<feature type="region of interest" description="Disordered" evidence="1">
    <location>
        <begin position="1489"/>
        <end position="1550"/>
    </location>
</feature>
<feature type="region of interest" description="Disordered" evidence="1">
    <location>
        <begin position="1830"/>
        <end position="1856"/>
    </location>
</feature>
<organism evidence="3 4">
    <name type="scientific">Halocaridina rubra</name>
    <name type="common">Hawaiian red shrimp</name>
    <dbReference type="NCBI Taxonomy" id="373956"/>
    <lineage>
        <taxon>Eukaryota</taxon>
        <taxon>Metazoa</taxon>
        <taxon>Ecdysozoa</taxon>
        <taxon>Arthropoda</taxon>
        <taxon>Crustacea</taxon>
        <taxon>Multicrustacea</taxon>
        <taxon>Malacostraca</taxon>
        <taxon>Eumalacostraca</taxon>
        <taxon>Eucarida</taxon>
        <taxon>Decapoda</taxon>
        <taxon>Pleocyemata</taxon>
        <taxon>Caridea</taxon>
        <taxon>Atyoidea</taxon>
        <taxon>Atyidae</taxon>
        <taxon>Halocaridina</taxon>
    </lineage>
</organism>
<feature type="region of interest" description="Disordered" evidence="1">
    <location>
        <begin position="205"/>
        <end position="256"/>
    </location>
</feature>
<feature type="compositionally biased region" description="Basic and acidic residues" evidence="1">
    <location>
        <begin position="615"/>
        <end position="634"/>
    </location>
</feature>